<sequence>MMLFVVIGISVSAVMGYIFFKLGFHLGNQMSQTQHIRDHLEQTRPQRQTMNPQQLG</sequence>
<protein>
    <submittedName>
        <fullName evidence="2">Uncharacterized protein</fullName>
    </submittedName>
</protein>
<dbReference type="AlphaFoldDB" id="A0A3B1AEC8"/>
<name>A0A3B1AEC8_9ZZZZ</name>
<feature type="compositionally biased region" description="Polar residues" evidence="1">
    <location>
        <begin position="45"/>
        <end position="56"/>
    </location>
</feature>
<evidence type="ECO:0000313" key="2">
    <source>
        <dbReference type="EMBL" id="VAW92234.1"/>
    </source>
</evidence>
<proteinExistence type="predicted"/>
<accession>A0A3B1AEC8</accession>
<dbReference type="EMBL" id="UOFT01000023">
    <property type="protein sequence ID" value="VAW92234.1"/>
    <property type="molecule type" value="Genomic_DNA"/>
</dbReference>
<gene>
    <name evidence="2" type="ORF">MNBD_GAMMA23-273</name>
</gene>
<organism evidence="2">
    <name type="scientific">hydrothermal vent metagenome</name>
    <dbReference type="NCBI Taxonomy" id="652676"/>
    <lineage>
        <taxon>unclassified sequences</taxon>
        <taxon>metagenomes</taxon>
        <taxon>ecological metagenomes</taxon>
    </lineage>
</organism>
<reference evidence="2" key="1">
    <citation type="submission" date="2018-06" db="EMBL/GenBank/DDBJ databases">
        <authorList>
            <person name="Zhirakovskaya E."/>
        </authorList>
    </citation>
    <scope>NUCLEOTIDE SEQUENCE</scope>
</reference>
<feature type="compositionally biased region" description="Basic and acidic residues" evidence="1">
    <location>
        <begin position="35"/>
        <end position="44"/>
    </location>
</feature>
<evidence type="ECO:0000256" key="1">
    <source>
        <dbReference type="SAM" id="MobiDB-lite"/>
    </source>
</evidence>
<feature type="region of interest" description="Disordered" evidence="1">
    <location>
        <begin position="34"/>
        <end position="56"/>
    </location>
</feature>